<protein>
    <recommendedName>
        <fullName evidence="1">Tyrosine specific protein phosphatases domain-containing protein</fullName>
    </recommendedName>
</protein>
<accession>A0A9P4U165</accession>
<sequence>MTTPFASILNFRDVGETINSQMPSRPMLTGRLYRSARPDGASPDDRRRLLDEYKIKTIVDLRTKTEHIQEAKKRDVKAKSSEAAPQTNKQVTEALEIPGITYHPINFNGNAYSKMLIKQLSWSNTFKLIGHMAIGQRTQGIKILGDNVMTARGLIGLAIDSTDACGLEVRQFFELLADESSLPLMVHCTQGKDRTGLTVLMAVLLCGGSVEAAEYDYMLSQKELLSEREERLVEIHSIGLPDEFAGCDPDLVKKVYAHINEKYGSIEQYLEGVGVTRDMQQKVKHNLVAHKS</sequence>
<comment type="caution">
    <text evidence="2">The sequence shown here is derived from an EMBL/GenBank/DDBJ whole genome shotgun (WGS) entry which is preliminary data.</text>
</comment>
<dbReference type="PANTHER" id="PTHR31126:SF10">
    <property type="entry name" value="PROTEIN PHOSPHATASE, PUTATIVE (AFU_ORTHOLOGUE AFUA_6G06650)-RELATED"/>
    <property type="match status" value="1"/>
</dbReference>
<dbReference type="EMBL" id="MU007021">
    <property type="protein sequence ID" value="KAF2433445.1"/>
    <property type="molecule type" value="Genomic_DNA"/>
</dbReference>
<keyword evidence="3" id="KW-1185">Reference proteome</keyword>
<dbReference type="GO" id="GO:0004721">
    <property type="term" value="F:phosphoprotein phosphatase activity"/>
    <property type="evidence" value="ECO:0007669"/>
    <property type="project" value="InterPro"/>
</dbReference>
<feature type="domain" description="Tyrosine specific protein phosphatases" evidence="1">
    <location>
        <begin position="170"/>
        <end position="233"/>
    </location>
</feature>
<proteinExistence type="predicted"/>
<dbReference type="Gene3D" id="3.90.190.10">
    <property type="entry name" value="Protein tyrosine phosphatase superfamily"/>
    <property type="match status" value="1"/>
</dbReference>
<dbReference type="InterPro" id="IPR029021">
    <property type="entry name" value="Prot-tyrosine_phosphatase-like"/>
</dbReference>
<organism evidence="2 3">
    <name type="scientific">Tothia fuscella</name>
    <dbReference type="NCBI Taxonomy" id="1048955"/>
    <lineage>
        <taxon>Eukaryota</taxon>
        <taxon>Fungi</taxon>
        <taxon>Dikarya</taxon>
        <taxon>Ascomycota</taxon>
        <taxon>Pezizomycotina</taxon>
        <taxon>Dothideomycetes</taxon>
        <taxon>Pleosporomycetidae</taxon>
        <taxon>Venturiales</taxon>
        <taxon>Cylindrosympodiaceae</taxon>
        <taxon>Tothia</taxon>
    </lineage>
</organism>
<dbReference type="Pfam" id="PF13350">
    <property type="entry name" value="Y_phosphatase3"/>
    <property type="match status" value="1"/>
</dbReference>
<dbReference type="PROSITE" id="PS50056">
    <property type="entry name" value="TYR_PHOSPHATASE_2"/>
    <property type="match status" value="1"/>
</dbReference>
<gene>
    <name evidence="2" type="ORF">EJ08DRAFT_647469</name>
</gene>
<reference evidence="2" key="1">
    <citation type="journal article" date="2020" name="Stud. Mycol.">
        <title>101 Dothideomycetes genomes: a test case for predicting lifestyles and emergence of pathogens.</title>
        <authorList>
            <person name="Haridas S."/>
            <person name="Albert R."/>
            <person name="Binder M."/>
            <person name="Bloem J."/>
            <person name="Labutti K."/>
            <person name="Salamov A."/>
            <person name="Andreopoulos B."/>
            <person name="Baker S."/>
            <person name="Barry K."/>
            <person name="Bills G."/>
            <person name="Bluhm B."/>
            <person name="Cannon C."/>
            <person name="Castanera R."/>
            <person name="Culley D."/>
            <person name="Daum C."/>
            <person name="Ezra D."/>
            <person name="Gonzalez J."/>
            <person name="Henrissat B."/>
            <person name="Kuo A."/>
            <person name="Liang C."/>
            <person name="Lipzen A."/>
            <person name="Lutzoni F."/>
            <person name="Magnuson J."/>
            <person name="Mondo S."/>
            <person name="Nolan M."/>
            <person name="Ohm R."/>
            <person name="Pangilinan J."/>
            <person name="Park H.-J."/>
            <person name="Ramirez L."/>
            <person name="Alfaro M."/>
            <person name="Sun H."/>
            <person name="Tritt A."/>
            <person name="Yoshinaga Y."/>
            <person name="Zwiers L.-H."/>
            <person name="Turgeon B."/>
            <person name="Goodwin S."/>
            <person name="Spatafora J."/>
            <person name="Crous P."/>
            <person name="Grigoriev I."/>
        </authorList>
    </citation>
    <scope>NUCLEOTIDE SEQUENCE</scope>
    <source>
        <strain evidence="2">CBS 130266</strain>
    </source>
</reference>
<dbReference type="PANTHER" id="PTHR31126">
    <property type="entry name" value="TYROSINE-PROTEIN PHOSPHATASE"/>
    <property type="match status" value="1"/>
</dbReference>
<dbReference type="OrthoDB" id="9988524at2759"/>
<dbReference type="InterPro" id="IPR000387">
    <property type="entry name" value="Tyr_Pase_dom"/>
</dbReference>
<evidence type="ECO:0000259" key="1">
    <source>
        <dbReference type="PROSITE" id="PS50056"/>
    </source>
</evidence>
<evidence type="ECO:0000313" key="3">
    <source>
        <dbReference type="Proteomes" id="UP000800235"/>
    </source>
</evidence>
<dbReference type="PROSITE" id="PS00383">
    <property type="entry name" value="TYR_PHOSPHATASE_1"/>
    <property type="match status" value="1"/>
</dbReference>
<dbReference type="InterPro" id="IPR016130">
    <property type="entry name" value="Tyr_Pase_AS"/>
</dbReference>
<dbReference type="SUPFAM" id="SSF52799">
    <property type="entry name" value="(Phosphotyrosine protein) phosphatases II"/>
    <property type="match status" value="1"/>
</dbReference>
<evidence type="ECO:0000313" key="2">
    <source>
        <dbReference type="EMBL" id="KAF2433445.1"/>
    </source>
</evidence>
<dbReference type="Proteomes" id="UP000800235">
    <property type="component" value="Unassembled WGS sequence"/>
</dbReference>
<dbReference type="AlphaFoldDB" id="A0A9P4U165"/>
<name>A0A9P4U165_9PEZI</name>
<dbReference type="InterPro" id="IPR026893">
    <property type="entry name" value="Tyr/Ser_Pase_IphP-type"/>
</dbReference>